<evidence type="ECO:0000256" key="2">
    <source>
        <dbReference type="SAM" id="MobiDB-lite"/>
    </source>
</evidence>
<dbReference type="InterPro" id="IPR019734">
    <property type="entry name" value="TPR_rpt"/>
</dbReference>
<feature type="compositionally biased region" description="Polar residues" evidence="2">
    <location>
        <begin position="275"/>
        <end position="287"/>
    </location>
</feature>
<name>A0ABR1TK37_9PEZI</name>
<evidence type="ECO:0000313" key="4">
    <source>
        <dbReference type="Proteomes" id="UP001446871"/>
    </source>
</evidence>
<keyword evidence="1" id="KW-0802">TPR repeat</keyword>
<dbReference type="Gene3D" id="1.25.40.10">
    <property type="entry name" value="Tetratricopeptide repeat domain"/>
    <property type="match status" value="1"/>
</dbReference>
<accession>A0ABR1TK37</accession>
<gene>
    <name evidence="3" type="ORF">PG996_015073</name>
</gene>
<keyword evidence="4" id="KW-1185">Reference proteome</keyword>
<reference evidence="3 4" key="1">
    <citation type="submission" date="2023-01" db="EMBL/GenBank/DDBJ databases">
        <title>Analysis of 21 Apiospora genomes using comparative genomics revels a genus with tremendous synthesis potential of carbohydrate active enzymes and secondary metabolites.</title>
        <authorList>
            <person name="Sorensen T."/>
        </authorList>
    </citation>
    <scope>NUCLEOTIDE SEQUENCE [LARGE SCALE GENOMIC DNA]</scope>
    <source>
        <strain evidence="3 4">CBS 83171</strain>
    </source>
</reference>
<dbReference type="Proteomes" id="UP001446871">
    <property type="component" value="Unassembled WGS sequence"/>
</dbReference>
<feature type="region of interest" description="Disordered" evidence="2">
    <location>
        <begin position="127"/>
        <end position="160"/>
    </location>
</feature>
<evidence type="ECO:0000256" key="1">
    <source>
        <dbReference type="PROSITE-ProRule" id="PRU00339"/>
    </source>
</evidence>
<feature type="compositionally biased region" description="Polar residues" evidence="2">
    <location>
        <begin position="203"/>
        <end position="220"/>
    </location>
</feature>
<feature type="repeat" description="TPR" evidence="1">
    <location>
        <begin position="93"/>
        <end position="126"/>
    </location>
</feature>
<dbReference type="InterPro" id="IPR011990">
    <property type="entry name" value="TPR-like_helical_dom_sf"/>
</dbReference>
<sequence>MANFPSFGLTLEEKSSLVVDVDALVSEAHDKLAQTPHLTDCDYEEALRILDKVDLLAKDCLQDDDEDEKEDDLGYFSSTAKAPRRRSLNQSLAEASVLRGDILRTLNDIPEARKAYTEAISRYPDDFPPHDAHAALTSSSSSRRPSLITRPSSSPVASMTTNMTVKRSVRRHREPVPPPNAATRAWNAILELSGSTSNTAVADTARRNSTPVNNNHATTSKQEKRRAVMWSAGTYEPSTPVTETADKSLYQQMQNLPVQIVGARKQVSIVERSDNPASDISASSTAMSGRGIQKKKKSSDLRALRS</sequence>
<feature type="region of interest" description="Disordered" evidence="2">
    <location>
        <begin position="203"/>
        <end position="226"/>
    </location>
</feature>
<feature type="compositionally biased region" description="Low complexity" evidence="2">
    <location>
        <begin position="136"/>
        <end position="155"/>
    </location>
</feature>
<comment type="caution">
    <text evidence="3">The sequence shown here is derived from an EMBL/GenBank/DDBJ whole genome shotgun (WGS) entry which is preliminary data.</text>
</comment>
<protein>
    <submittedName>
        <fullName evidence="3">Uncharacterized protein</fullName>
    </submittedName>
</protein>
<dbReference type="SUPFAM" id="SSF48452">
    <property type="entry name" value="TPR-like"/>
    <property type="match status" value="1"/>
</dbReference>
<proteinExistence type="predicted"/>
<dbReference type="EMBL" id="JAQQWM010000009">
    <property type="protein sequence ID" value="KAK8047009.1"/>
    <property type="molecule type" value="Genomic_DNA"/>
</dbReference>
<dbReference type="PROSITE" id="PS50005">
    <property type="entry name" value="TPR"/>
    <property type="match status" value="1"/>
</dbReference>
<feature type="region of interest" description="Disordered" evidence="2">
    <location>
        <begin position="271"/>
        <end position="306"/>
    </location>
</feature>
<evidence type="ECO:0000313" key="3">
    <source>
        <dbReference type="EMBL" id="KAK8047009.1"/>
    </source>
</evidence>
<organism evidence="3 4">
    <name type="scientific">Apiospora saccharicola</name>
    <dbReference type="NCBI Taxonomy" id="335842"/>
    <lineage>
        <taxon>Eukaryota</taxon>
        <taxon>Fungi</taxon>
        <taxon>Dikarya</taxon>
        <taxon>Ascomycota</taxon>
        <taxon>Pezizomycotina</taxon>
        <taxon>Sordariomycetes</taxon>
        <taxon>Xylariomycetidae</taxon>
        <taxon>Amphisphaeriales</taxon>
        <taxon>Apiosporaceae</taxon>
        <taxon>Apiospora</taxon>
    </lineage>
</organism>